<dbReference type="SUPFAM" id="SSF56349">
    <property type="entry name" value="DNA breaking-rejoining enzymes"/>
    <property type="match status" value="1"/>
</dbReference>
<evidence type="ECO:0000313" key="5">
    <source>
        <dbReference type="EMBL" id="SPQ01131.1"/>
    </source>
</evidence>
<gene>
    <name evidence="5" type="ORF">NBG4_440003</name>
</gene>
<dbReference type="InterPro" id="IPR004107">
    <property type="entry name" value="Integrase_SAM-like_N"/>
</dbReference>
<keyword evidence="2 3" id="KW-0238">DNA-binding</keyword>
<evidence type="ECO:0000256" key="1">
    <source>
        <dbReference type="ARBA" id="ARBA00022908"/>
    </source>
</evidence>
<keyword evidence="6" id="KW-1185">Reference proteome</keyword>
<keyword evidence="1" id="KW-0229">DNA integration</keyword>
<organism evidence="5 6">
    <name type="scientific">Candidatus Sulfobium mesophilum</name>
    <dbReference type="NCBI Taxonomy" id="2016548"/>
    <lineage>
        <taxon>Bacteria</taxon>
        <taxon>Pseudomonadati</taxon>
        <taxon>Nitrospirota</taxon>
        <taxon>Nitrospiria</taxon>
        <taxon>Nitrospirales</taxon>
        <taxon>Nitrospiraceae</taxon>
        <taxon>Candidatus Sulfobium</taxon>
    </lineage>
</organism>
<evidence type="ECO:0000256" key="2">
    <source>
        <dbReference type="ARBA" id="ARBA00023125"/>
    </source>
</evidence>
<evidence type="ECO:0000256" key="3">
    <source>
        <dbReference type="PROSITE-ProRule" id="PRU01248"/>
    </source>
</evidence>
<dbReference type="Proteomes" id="UP000245125">
    <property type="component" value="Unassembled WGS sequence"/>
</dbReference>
<dbReference type="PROSITE" id="PS51900">
    <property type="entry name" value="CB"/>
    <property type="match status" value="1"/>
</dbReference>
<dbReference type="InterPro" id="IPR010998">
    <property type="entry name" value="Integrase_recombinase_N"/>
</dbReference>
<dbReference type="GO" id="GO:0003677">
    <property type="term" value="F:DNA binding"/>
    <property type="evidence" value="ECO:0007669"/>
    <property type="project" value="UniProtKB-UniRule"/>
</dbReference>
<reference evidence="6" key="1">
    <citation type="submission" date="2018-03" db="EMBL/GenBank/DDBJ databases">
        <authorList>
            <person name="Zecchin S."/>
        </authorList>
    </citation>
    <scope>NUCLEOTIDE SEQUENCE [LARGE SCALE GENOMIC DNA]</scope>
</reference>
<accession>A0A2U3QI92</accession>
<dbReference type="Pfam" id="PF14659">
    <property type="entry name" value="Phage_int_SAM_3"/>
    <property type="match status" value="1"/>
</dbReference>
<dbReference type="InterPro" id="IPR011010">
    <property type="entry name" value="DNA_brk_join_enz"/>
</dbReference>
<dbReference type="EMBL" id="OUUY01000091">
    <property type="protein sequence ID" value="SPQ01131.1"/>
    <property type="molecule type" value="Genomic_DNA"/>
</dbReference>
<dbReference type="AlphaFoldDB" id="A0A2U3QI92"/>
<name>A0A2U3QI92_9BACT</name>
<feature type="domain" description="Core-binding (CB)" evidence="4">
    <location>
        <begin position="126"/>
        <end position="208"/>
    </location>
</feature>
<evidence type="ECO:0000313" key="6">
    <source>
        <dbReference type="Proteomes" id="UP000245125"/>
    </source>
</evidence>
<dbReference type="Gene3D" id="1.10.150.130">
    <property type="match status" value="1"/>
</dbReference>
<dbReference type="OrthoDB" id="9803188at2"/>
<evidence type="ECO:0000259" key="4">
    <source>
        <dbReference type="PROSITE" id="PS51900"/>
    </source>
</evidence>
<sequence>MTEEVWDNPVDLSGKTFNIIKCYKSGSGETKNQEENGFAITFGFHCKKRRQSFVPSASHRIGTKNERKRAMTGSIQRKGIIYYAVIALNGKRKWIRGGPTKKDAQRKLNERLGEVEAGTYKELPKTTFGQFIAIWERRYADMSLRPSTKNLFTDTIQRLLLPAFSDKQMSAIDTGMLQDYVSARAKIVKPNTVRNELTVLKLIFKYALTWSYVRNNPTIGVERPEIEKPEIEILSPDEFERLLQHSAMPYRVAFLTAFLTGLRAGSSGAYSGVMWTGTQSRSM</sequence>
<proteinExistence type="predicted"/>
<protein>
    <recommendedName>
        <fullName evidence="4">Core-binding (CB) domain-containing protein</fullName>
    </recommendedName>
</protein>
<dbReference type="InterPro" id="IPR044068">
    <property type="entry name" value="CB"/>
</dbReference>
<dbReference type="GO" id="GO:0015074">
    <property type="term" value="P:DNA integration"/>
    <property type="evidence" value="ECO:0007669"/>
    <property type="project" value="UniProtKB-KW"/>
</dbReference>